<feature type="transmembrane region" description="Helical" evidence="1">
    <location>
        <begin position="28"/>
        <end position="51"/>
    </location>
</feature>
<name>A0ABC8S6L4_9AQUA</name>
<evidence type="ECO:0000313" key="2">
    <source>
        <dbReference type="EMBL" id="CAK9151826.1"/>
    </source>
</evidence>
<dbReference type="AlphaFoldDB" id="A0ABC8S6L4"/>
<keyword evidence="3" id="KW-1185">Reference proteome</keyword>
<proteinExistence type="predicted"/>
<keyword evidence="1" id="KW-0812">Transmembrane</keyword>
<dbReference type="Proteomes" id="UP001642360">
    <property type="component" value="Unassembled WGS sequence"/>
</dbReference>
<gene>
    <name evidence="2" type="ORF">ILEXP_LOCUS19988</name>
</gene>
<organism evidence="2 3">
    <name type="scientific">Ilex paraguariensis</name>
    <name type="common">yerba mate</name>
    <dbReference type="NCBI Taxonomy" id="185542"/>
    <lineage>
        <taxon>Eukaryota</taxon>
        <taxon>Viridiplantae</taxon>
        <taxon>Streptophyta</taxon>
        <taxon>Embryophyta</taxon>
        <taxon>Tracheophyta</taxon>
        <taxon>Spermatophyta</taxon>
        <taxon>Magnoliopsida</taxon>
        <taxon>eudicotyledons</taxon>
        <taxon>Gunneridae</taxon>
        <taxon>Pentapetalae</taxon>
        <taxon>asterids</taxon>
        <taxon>campanulids</taxon>
        <taxon>Aquifoliales</taxon>
        <taxon>Aquifoliaceae</taxon>
        <taxon>Ilex</taxon>
    </lineage>
</organism>
<dbReference type="EMBL" id="CAUOFW020002169">
    <property type="protein sequence ID" value="CAK9151826.1"/>
    <property type="molecule type" value="Genomic_DNA"/>
</dbReference>
<keyword evidence="1" id="KW-1133">Transmembrane helix</keyword>
<comment type="caution">
    <text evidence="2">The sequence shown here is derived from an EMBL/GenBank/DDBJ whole genome shotgun (WGS) entry which is preliminary data.</text>
</comment>
<evidence type="ECO:0000313" key="3">
    <source>
        <dbReference type="Proteomes" id="UP001642360"/>
    </source>
</evidence>
<accession>A0ABC8S6L4</accession>
<protein>
    <submittedName>
        <fullName evidence="2">Uncharacterized protein</fullName>
    </submittedName>
</protein>
<evidence type="ECO:0000256" key="1">
    <source>
        <dbReference type="SAM" id="Phobius"/>
    </source>
</evidence>
<sequence length="122" mass="12447">MARILVLEGIAVGGGGGVNNGDRLFNHLSVGILLLCQVLIAMAIISVMLFGCADDQTGARKASGVGVEVAAGVGVAEITATTLTAANFSVMCPMTVVVMVLTEIITTTMCGCPCFSDFYSLV</sequence>
<reference evidence="2 3" key="1">
    <citation type="submission" date="2024-02" db="EMBL/GenBank/DDBJ databases">
        <authorList>
            <person name="Vignale AGUSTIN F."/>
            <person name="Sosa J E."/>
            <person name="Modenutti C."/>
        </authorList>
    </citation>
    <scope>NUCLEOTIDE SEQUENCE [LARGE SCALE GENOMIC DNA]</scope>
</reference>
<keyword evidence="1" id="KW-0472">Membrane</keyword>